<dbReference type="Gene3D" id="3.10.580.10">
    <property type="entry name" value="CBS-domain"/>
    <property type="match status" value="1"/>
</dbReference>
<feature type="domain" description="CBS" evidence="2">
    <location>
        <begin position="1"/>
        <end position="62"/>
    </location>
</feature>
<dbReference type="eggNOG" id="COG0517">
    <property type="taxonomic scope" value="Bacteria"/>
</dbReference>
<dbReference type="eggNOG" id="COG1208">
    <property type="taxonomic scope" value="Bacteria"/>
</dbReference>
<organism evidence="3">
    <name type="scientific">Hydrogenovibrio crunogenus (strain DSM 25203 / XCL-2)</name>
    <name type="common">Thiomicrospira crunogena</name>
    <dbReference type="NCBI Taxonomy" id="317025"/>
    <lineage>
        <taxon>Bacteria</taxon>
        <taxon>Pseudomonadati</taxon>
        <taxon>Pseudomonadota</taxon>
        <taxon>Gammaproteobacteria</taxon>
        <taxon>Thiotrichales</taxon>
        <taxon>Piscirickettsiaceae</taxon>
        <taxon>Hydrogenovibrio</taxon>
    </lineage>
</organism>
<evidence type="ECO:0000256" key="1">
    <source>
        <dbReference type="PROSITE-ProRule" id="PRU00703"/>
    </source>
</evidence>
<keyword evidence="1" id="KW-0129">CBS domain</keyword>
<proteinExistence type="predicted"/>
<dbReference type="InterPro" id="IPR050486">
    <property type="entry name" value="Mannose-1P_guanyltransferase"/>
</dbReference>
<dbReference type="InterPro" id="IPR046342">
    <property type="entry name" value="CBS_dom_sf"/>
</dbReference>
<sequence>MNLFDWRRIAVDEAVTVKEALTVLDKEALQIVLVTDQTGCLKGTLTDGDVRRSLLKGGGIDGPVVEAMNSNPIAGIESQDKTAWKRKMLEKSIRHLPIVNAEGVMVGLYYDKAEIQKRLNPVVLMLGGLGTRLRPLTESIPKPMLRVGDKPILETIVTHIAEQGFVNFYFCINYLGEQIRSYFGDGSQWGIHIEYVEEEERRGTAGALSLLPEKPELPFIVMNGDLLTKVNLSSLLDFHEEHHNIATACVREYAQQVPYGVVEIEGAHVIQMVEKPVYRYFVNAGIYALSPEAMEKVPEQAFYDMPTLIDEVLAEKGNVGGFPITEYWMDIGQMPDFEQAQADYEVHFQKRNANTPPHLIK</sequence>
<dbReference type="HOGENOM" id="CLU_045375_0_0_6"/>
<reference evidence="3" key="1">
    <citation type="submission" date="2006-07" db="EMBL/GenBank/DDBJ databases">
        <title>Complete sequence of Thiomicrospira crunogena XCL-2.</title>
        <authorList>
            <consortium name="US DOE Joint Genome Institute"/>
            <person name="Copeland A."/>
            <person name="Lucas S."/>
            <person name="Lapidus A."/>
            <person name="Barry K."/>
            <person name="Detter J.C."/>
            <person name="Glavina del Rio T."/>
            <person name="Hammon N."/>
            <person name="Israni S."/>
            <person name="Dalin E."/>
            <person name="Tice H."/>
            <person name="Pitluck S."/>
            <person name="Chain P."/>
            <person name="Malfatti S."/>
            <person name="Shin M."/>
            <person name="Vergez L."/>
            <person name="Schmutz J."/>
            <person name="Larimer F."/>
            <person name="Land M."/>
            <person name="Hauser L."/>
            <person name="Kyrpides N."/>
            <person name="Lykidis A."/>
            <person name="Scott K.M."/>
            <person name="Sievert S."/>
            <person name="Kerfeld C."/>
            <person name="Freyermuth S."/>
            <person name="Dobrinski K."/>
            <person name="Boller A."/>
            <person name="Fitzpatrick K."/>
            <person name="Thoma P."/>
            <person name="Moore J."/>
            <person name="Richardson P."/>
        </authorList>
    </citation>
    <scope>NUCLEOTIDE SEQUENCE</scope>
    <source>
        <strain evidence="3">XCL-2</strain>
    </source>
</reference>
<dbReference type="STRING" id="317025.Tcr_1456"/>
<name>Q31FM5_HYDCU</name>
<dbReference type="EMBL" id="CP000109">
    <property type="protein sequence ID" value="ABB42048.1"/>
    <property type="molecule type" value="Genomic_DNA"/>
</dbReference>
<dbReference type="InterPro" id="IPR005835">
    <property type="entry name" value="NTP_transferase_dom"/>
</dbReference>
<dbReference type="Gene3D" id="3.90.550.10">
    <property type="entry name" value="Spore Coat Polysaccharide Biosynthesis Protein SpsA, Chain A"/>
    <property type="match status" value="1"/>
</dbReference>
<dbReference type="GO" id="GO:0016740">
    <property type="term" value="F:transferase activity"/>
    <property type="evidence" value="ECO:0007669"/>
    <property type="project" value="UniProtKB-KW"/>
</dbReference>
<dbReference type="InterPro" id="IPR000644">
    <property type="entry name" value="CBS_dom"/>
</dbReference>
<dbReference type="SUPFAM" id="SSF54631">
    <property type="entry name" value="CBS-domain pair"/>
    <property type="match status" value="1"/>
</dbReference>
<dbReference type="CDD" id="cd04607">
    <property type="entry name" value="CBS_pair_NTP_transferase_assoc"/>
    <property type="match status" value="1"/>
</dbReference>
<dbReference type="PROSITE" id="PS51371">
    <property type="entry name" value="CBS"/>
    <property type="match status" value="1"/>
</dbReference>
<keyword evidence="3" id="KW-0808">Transferase</keyword>
<dbReference type="AlphaFoldDB" id="Q31FM5"/>
<dbReference type="CDD" id="cd06426">
    <property type="entry name" value="NTP_transferase_like_2"/>
    <property type="match status" value="1"/>
</dbReference>
<protein>
    <submittedName>
        <fullName evidence="3">Nucleotidyl transferase</fullName>
    </submittedName>
</protein>
<evidence type="ECO:0000313" key="3">
    <source>
        <dbReference type="EMBL" id="ABB42048.1"/>
    </source>
</evidence>
<dbReference type="InterPro" id="IPR029044">
    <property type="entry name" value="Nucleotide-diphossugar_trans"/>
</dbReference>
<gene>
    <name evidence="3" type="ordered locus">Tcr_1456</name>
</gene>
<accession>Q31FM5</accession>
<dbReference type="SUPFAM" id="SSF53448">
    <property type="entry name" value="Nucleotide-diphospho-sugar transferases"/>
    <property type="match status" value="1"/>
</dbReference>
<evidence type="ECO:0000259" key="2">
    <source>
        <dbReference type="PROSITE" id="PS51371"/>
    </source>
</evidence>
<dbReference type="Pfam" id="PF00483">
    <property type="entry name" value="NTP_transferase"/>
    <property type="match status" value="1"/>
</dbReference>
<dbReference type="PANTHER" id="PTHR22572">
    <property type="entry name" value="SUGAR-1-PHOSPHATE GUANYL TRANSFERASE"/>
    <property type="match status" value="1"/>
</dbReference>
<dbReference type="KEGG" id="tcx:Tcr_1456"/>